<feature type="region of interest" description="Disordered" evidence="3">
    <location>
        <begin position="415"/>
        <end position="438"/>
    </location>
</feature>
<dbReference type="PANTHER" id="PTHR11017:SF573">
    <property type="entry name" value="ADP-RIBOSYL CYCLASE_CYCLIC ADP-RIBOSE HYDROLASE"/>
    <property type="match status" value="1"/>
</dbReference>
<evidence type="ECO:0000259" key="4">
    <source>
        <dbReference type="Pfam" id="PF23598"/>
    </source>
</evidence>
<dbReference type="Pfam" id="PF00560">
    <property type="entry name" value="LRR_1"/>
    <property type="match status" value="1"/>
</dbReference>
<dbReference type="PROSITE" id="PS51257">
    <property type="entry name" value="PROKAR_LIPOPROTEIN"/>
    <property type="match status" value="1"/>
</dbReference>
<organism evidence="5 6">
    <name type="scientific">Carpinus fangiana</name>
    <dbReference type="NCBI Taxonomy" id="176857"/>
    <lineage>
        <taxon>Eukaryota</taxon>
        <taxon>Viridiplantae</taxon>
        <taxon>Streptophyta</taxon>
        <taxon>Embryophyta</taxon>
        <taxon>Tracheophyta</taxon>
        <taxon>Spermatophyta</taxon>
        <taxon>Magnoliopsida</taxon>
        <taxon>eudicotyledons</taxon>
        <taxon>Gunneridae</taxon>
        <taxon>Pentapetalae</taxon>
        <taxon>rosids</taxon>
        <taxon>fabids</taxon>
        <taxon>Fagales</taxon>
        <taxon>Betulaceae</taxon>
        <taxon>Carpinus</taxon>
    </lineage>
</organism>
<feature type="domain" description="Disease resistance R13L4/SHOC-2-like LRR" evidence="4">
    <location>
        <begin position="95"/>
        <end position="207"/>
    </location>
</feature>
<keyword evidence="2" id="KW-0677">Repeat</keyword>
<dbReference type="Gene3D" id="3.80.10.10">
    <property type="entry name" value="Ribonuclease Inhibitor"/>
    <property type="match status" value="2"/>
</dbReference>
<proteinExistence type="predicted"/>
<dbReference type="Pfam" id="PF23598">
    <property type="entry name" value="LRR_14"/>
    <property type="match status" value="1"/>
</dbReference>
<evidence type="ECO:0000256" key="2">
    <source>
        <dbReference type="ARBA" id="ARBA00022737"/>
    </source>
</evidence>
<evidence type="ECO:0000256" key="1">
    <source>
        <dbReference type="ARBA" id="ARBA00022614"/>
    </source>
</evidence>
<dbReference type="SMART" id="SM00369">
    <property type="entry name" value="LRR_TYP"/>
    <property type="match status" value="3"/>
</dbReference>
<evidence type="ECO:0000313" key="5">
    <source>
        <dbReference type="EMBL" id="KAE8125040.1"/>
    </source>
</evidence>
<sequence>MVKVKGIAWVGGLSGCAKNPEGLGHESNVVKEICNNIFHGLTTGNVEWYGDASNFTLSNKLCVMEWWGYPYESLPKHFQSDNLVELKMPYSCIKQLWVGSKSFDKLKNIDLSDSQNMIETPDLSGVPNLQQLILEGCSRLNKIPDSVGNLTSLRALNLKGTAIKKIPLSFERLTSLETLDISNCSRLEEIPKNLLSGMKCLEQLYVSGSATRKLRPDPIISLLLPNSLSGLSSLWYLDLSGNKFTRIPDGVGQLPCLLILDLSDCSRLQVLPKLPLELIELRVRNCPSLESQMDMWTTSNEKFKSIDCSGLQSHIDYDGKHFKILHLHPRSPVWRSKDYVSICRSVTFYPDIECGPASLVGSGIPEWFNDKSTNSSFGTIQLHSDLGEDGIDQWRDEMGYAVFIVYEFHEPHTHTHPRKRRKVKVDERKGNSNSTTSDGTNSNFPIFLCHFQLDGVDAAKPLVLCAPVVPSVGPNGFWAFIPAVSIELFFWDKLRGRTSLGTSITRGSLHVEVKECGARVVRYNHDFSELYQVLNTISPRGWDLQSFEDIRYRGSSLRVFGPIIINKSKVVASGSIGSLNCQHLLKKRKRRKIRLIGNWLTCIKGKQKTLTFPSQWIRGKPTKKRRRTAHE</sequence>
<dbReference type="EMBL" id="CM017328">
    <property type="protein sequence ID" value="KAE8125040.1"/>
    <property type="molecule type" value="Genomic_DNA"/>
</dbReference>
<dbReference type="GO" id="GO:0006952">
    <property type="term" value="P:defense response"/>
    <property type="evidence" value="ECO:0007669"/>
    <property type="project" value="InterPro"/>
</dbReference>
<evidence type="ECO:0000313" key="6">
    <source>
        <dbReference type="Proteomes" id="UP000327013"/>
    </source>
</evidence>
<dbReference type="InterPro" id="IPR044974">
    <property type="entry name" value="Disease_R_plants"/>
</dbReference>
<keyword evidence="1" id="KW-0433">Leucine-rich repeat</keyword>
<dbReference type="InterPro" id="IPR032675">
    <property type="entry name" value="LRR_dom_sf"/>
</dbReference>
<dbReference type="SUPFAM" id="SSF52058">
    <property type="entry name" value="L domain-like"/>
    <property type="match status" value="1"/>
</dbReference>
<dbReference type="PANTHER" id="PTHR11017">
    <property type="entry name" value="LEUCINE-RICH REPEAT-CONTAINING PROTEIN"/>
    <property type="match status" value="1"/>
</dbReference>
<evidence type="ECO:0000256" key="3">
    <source>
        <dbReference type="SAM" id="MobiDB-lite"/>
    </source>
</evidence>
<dbReference type="PROSITE" id="PS51450">
    <property type="entry name" value="LRR"/>
    <property type="match status" value="1"/>
</dbReference>
<reference evidence="5 6" key="1">
    <citation type="submission" date="2019-06" db="EMBL/GenBank/DDBJ databases">
        <title>A chromosomal-level reference genome of Carpinus fangiana (Coryloideae, Betulaceae).</title>
        <authorList>
            <person name="Yang X."/>
            <person name="Wang Z."/>
            <person name="Zhang L."/>
            <person name="Hao G."/>
            <person name="Liu J."/>
            <person name="Yang Y."/>
        </authorList>
    </citation>
    <scope>NUCLEOTIDE SEQUENCE [LARGE SCALE GENOMIC DNA]</scope>
    <source>
        <strain evidence="5">Cfa_2016G</strain>
        <tissue evidence="5">Leaf</tissue>
    </source>
</reference>
<dbReference type="InterPro" id="IPR003591">
    <property type="entry name" value="Leu-rich_rpt_typical-subtyp"/>
</dbReference>
<dbReference type="InterPro" id="IPR001611">
    <property type="entry name" value="Leu-rich_rpt"/>
</dbReference>
<dbReference type="AlphaFoldDB" id="A0A5N6RUQ1"/>
<dbReference type="InterPro" id="IPR055414">
    <property type="entry name" value="LRR_R13L4/SHOC2-like"/>
</dbReference>
<name>A0A5N6RUQ1_9ROSI</name>
<protein>
    <recommendedName>
        <fullName evidence="4">Disease resistance R13L4/SHOC-2-like LRR domain-containing protein</fullName>
    </recommendedName>
</protein>
<dbReference type="Proteomes" id="UP000327013">
    <property type="component" value="Chromosome 8"/>
</dbReference>
<dbReference type="OrthoDB" id="1901675at2759"/>
<gene>
    <name evidence="5" type="ORF">FH972_019877</name>
</gene>
<keyword evidence="6" id="KW-1185">Reference proteome</keyword>
<accession>A0A5N6RUQ1</accession>